<feature type="transmembrane region" description="Helical" evidence="8">
    <location>
        <begin position="203"/>
        <end position="229"/>
    </location>
</feature>
<dbReference type="AlphaFoldDB" id="A0A6A6EIE2"/>
<comment type="similarity">
    <text evidence="3">Belongs to the wax synthase family.</text>
</comment>
<comment type="subcellular location">
    <subcellularLocation>
        <location evidence="1">Membrane</location>
        <topology evidence="1">Multi-pass membrane protein</topology>
    </subcellularLocation>
</comment>
<dbReference type="GO" id="GO:0008374">
    <property type="term" value="F:O-acyltransferase activity"/>
    <property type="evidence" value="ECO:0007669"/>
    <property type="project" value="InterPro"/>
</dbReference>
<evidence type="ECO:0000256" key="8">
    <source>
        <dbReference type="SAM" id="Phobius"/>
    </source>
</evidence>
<reference evidence="10" key="1">
    <citation type="journal article" date="2020" name="Stud. Mycol.">
        <title>101 Dothideomycetes genomes: a test case for predicting lifestyles and emergence of pathogens.</title>
        <authorList>
            <person name="Haridas S."/>
            <person name="Albert R."/>
            <person name="Binder M."/>
            <person name="Bloem J."/>
            <person name="Labutti K."/>
            <person name="Salamov A."/>
            <person name="Andreopoulos B."/>
            <person name="Baker S."/>
            <person name="Barry K."/>
            <person name="Bills G."/>
            <person name="Bluhm B."/>
            <person name="Cannon C."/>
            <person name="Castanera R."/>
            <person name="Culley D."/>
            <person name="Daum C."/>
            <person name="Ezra D."/>
            <person name="Gonzalez J."/>
            <person name="Henrissat B."/>
            <person name="Kuo A."/>
            <person name="Liang C."/>
            <person name="Lipzen A."/>
            <person name="Lutzoni F."/>
            <person name="Magnuson J."/>
            <person name="Mondo S."/>
            <person name="Nolan M."/>
            <person name="Ohm R."/>
            <person name="Pangilinan J."/>
            <person name="Park H.-J."/>
            <person name="Ramirez L."/>
            <person name="Alfaro M."/>
            <person name="Sun H."/>
            <person name="Tritt A."/>
            <person name="Yoshinaga Y."/>
            <person name="Zwiers L.-H."/>
            <person name="Turgeon B."/>
            <person name="Goodwin S."/>
            <person name="Spatafora J."/>
            <person name="Crous P."/>
            <person name="Grigoriev I."/>
        </authorList>
    </citation>
    <scope>NUCLEOTIDE SEQUENCE</scope>
    <source>
        <strain evidence="10">CBS 207.26</strain>
    </source>
</reference>
<accession>A0A6A6EIE2</accession>
<feature type="domain" description="Wax synthase" evidence="9">
    <location>
        <begin position="235"/>
        <end position="322"/>
    </location>
</feature>
<evidence type="ECO:0000256" key="6">
    <source>
        <dbReference type="ARBA" id="ARBA00022989"/>
    </source>
</evidence>
<evidence type="ECO:0000259" key="9">
    <source>
        <dbReference type="Pfam" id="PF13813"/>
    </source>
</evidence>
<dbReference type="InterPro" id="IPR032805">
    <property type="entry name" value="Wax_synthase_dom"/>
</dbReference>
<evidence type="ECO:0000256" key="1">
    <source>
        <dbReference type="ARBA" id="ARBA00004141"/>
    </source>
</evidence>
<feature type="transmembrane region" description="Helical" evidence="8">
    <location>
        <begin position="287"/>
        <end position="306"/>
    </location>
</feature>
<evidence type="ECO:0000256" key="3">
    <source>
        <dbReference type="ARBA" id="ARBA00007282"/>
    </source>
</evidence>
<organism evidence="10 11">
    <name type="scientific">Zopfia rhizophila CBS 207.26</name>
    <dbReference type="NCBI Taxonomy" id="1314779"/>
    <lineage>
        <taxon>Eukaryota</taxon>
        <taxon>Fungi</taxon>
        <taxon>Dikarya</taxon>
        <taxon>Ascomycota</taxon>
        <taxon>Pezizomycotina</taxon>
        <taxon>Dothideomycetes</taxon>
        <taxon>Dothideomycetes incertae sedis</taxon>
        <taxon>Zopfiaceae</taxon>
        <taxon>Zopfia</taxon>
    </lineage>
</organism>
<dbReference type="Proteomes" id="UP000800200">
    <property type="component" value="Unassembled WGS sequence"/>
</dbReference>
<protein>
    <recommendedName>
        <fullName evidence="9">Wax synthase domain-containing protein</fullName>
    </recommendedName>
</protein>
<evidence type="ECO:0000313" key="10">
    <source>
        <dbReference type="EMBL" id="KAF2190399.1"/>
    </source>
</evidence>
<evidence type="ECO:0000256" key="7">
    <source>
        <dbReference type="ARBA" id="ARBA00023136"/>
    </source>
</evidence>
<gene>
    <name evidence="10" type="ORF">K469DRAFT_623462</name>
</gene>
<evidence type="ECO:0000256" key="5">
    <source>
        <dbReference type="ARBA" id="ARBA00022692"/>
    </source>
</evidence>
<keyword evidence="5 8" id="KW-0812">Transmembrane</keyword>
<evidence type="ECO:0000256" key="4">
    <source>
        <dbReference type="ARBA" id="ARBA00022679"/>
    </source>
</evidence>
<keyword evidence="11" id="KW-1185">Reference proteome</keyword>
<name>A0A6A6EIE2_9PEZI</name>
<keyword evidence="7 8" id="KW-0472">Membrane</keyword>
<keyword evidence="6 8" id="KW-1133">Transmembrane helix</keyword>
<dbReference type="OrthoDB" id="1077582at2759"/>
<comment type="pathway">
    <text evidence="2">Secondary metabolite biosynthesis.</text>
</comment>
<dbReference type="PANTHER" id="PTHR31595:SF57">
    <property type="entry name" value="OS04G0481900 PROTEIN"/>
    <property type="match status" value="1"/>
</dbReference>
<evidence type="ECO:0000313" key="11">
    <source>
        <dbReference type="Proteomes" id="UP000800200"/>
    </source>
</evidence>
<sequence>MDRPTFIQQFQIPLLYLSNIVGLGMQPGLARVIATLPTLVFLVAQSAIRKDSQYFGDEYSMNCLVTAMVFVYVDWILLASPDKERWHKIRYDGKQNTVSRKIDAVPSSFLQRVWWGICLATTNRYMGWSNQIKNVPVEVPADYPRWLFIVRKSLRVVFLFLIENSLESYTASTPHGAYRGFEIGKVPIGYDTYPISRQFALSWIHIVITYTSLEMLNCVYGILAVLLYFASPRDCPSMFGDLREMYTVRKSWSVVWHQMMRRVCSTPGIFLVRDVLRLRKGSFASKYLQLFVGFFVSAIIHGGASMLCNRSFEMNHEFAFFIAQAVIIMIEDHTIDFGRYIGLRDSIGWRLIGHVWCIAWVGLSSAPYSSAMISHGLWVHKRGLDVFGIGPQT</sequence>
<dbReference type="InterPro" id="IPR044851">
    <property type="entry name" value="Wax_synthase"/>
</dbReference>
<dbReference type="GO" id="GO:0016020">
    <property type="term" value="C:membrane"/>
    <property type="evidence" value="ECO:0007669"/>
    <property type="project" value="UniProtKB-SubCell"/>
</dbReference>
<dbReference type="EMBL" id="ML994618">
    <property type="protein sequence ID" value="KAF2190399.1"/>
    <property type="molecule type" value="Genomic_DNA"/>
</dbReference>
<dbReference type="PANTHER" id="PTHR31595">
    <property type="entry name" value="LONG-CHAIN-ALCOHOL O-FATTY-ACYLTRANSFERASE 3-RELATED"/>
    <property type="match status" value="1"/>
</dbReference>
<proteinExistence type="inferred from homology"/>
<evidence type="ECO:0000256" key="2">
    <source>
        <dbReference type="ARBA" id="ARBA00005179"/>
    </source>
</evidence>
<feature type="transmembrane region" description="Helical" evidence="8">
    <location>
        <begin position="59"/>
        <end position="78"/>
    </location>
</feature>
<dbReference type="Pfam" id="PF13813">
    <property type="entry name" value="MBOAT_2"/>
    <property type="match status" value="1"/>
</dbReference>
<keyword evidence="4" id="KW-0808">Transferase</keyword>
<dbReference type="GO" id="GO:0006629">
    <property type="term" value="P:lipid metabolic process"/>
    <property type="evidence" value="ECO:0007669"/>
    <property type="project" value="InterPro"/>
</dbReference>